<reference evidence="3" key="1">
    <citation type="journal article" date="2020" name="Stud. Mycol.">
        <title>101 Dothideomycetes genomes: a test case for predicting lifestyles and emergence of pathogens.</title>
        <authorList>
            <person name="Haridas S."/>
            <person name="Albert R."/>
            <person name="Binder M."/>
            <person name="Bloem J."/>
            <person name="Labutti K."/>
            <person name="Salamov A."/>
            <person name="Andreopoulos B."/>
            <person name="Baker S."/>
            <person name="Barry K."/>
            <person name="Bills G."/>
            <person name="Bluhm B."/>
            <person name="Cannon C."/>
            <person name="Castanera R."/>
            <person name="Culley D."/>
            <person name="Daum C."/>
            <person name="Ezra D."/>
            <person name="Gonzalez J."/>
            <person name="Henrissat B."/>
            <person name="Kuo A."/>
            <person name="Liang C."/>
            <person name="Lipzen A."/>
            <person name="Lutzoni F."/>
            <person name="Magnuson J."/>
            <person name="Mondo S."/>
            <person name="Nolan M."/>
            <person name="Ohm R."/>
            <person name="Pangilinan J."/>
            <person name="Park H.-J."/>
            <person name="Ramirez L."/>
            <person name="Alfaro M."/>
            <person name="Sun H."/>
            <person name="Tritt A."/>
            <person name="Yoshinaga Y."/>
            <person name="Zwiers L.-H."/>
            <person name="Turgeon B."/>
            <person name="Goodwin S."/>
            <person name="Spatafora J."/>
            <person name="Crous P."/>
            <person name="Grigoriev I."/>
        </authorList>
    </citation>
    <scope>NUCLEOTIDE SEQUENCE</scope>
    <source>
        <strain evidence="3">CBS 675.92</strain>
    </source>
</reference>
<evidence type="ECO:0000313" key="3">
    <source>
        <dbReference type="EMBL" id="KAF1963826.1"/>
    </source>
</evidence>
<name>A0A6A5ULM4_9PLEO</name>
<dbReference type="AlphaFoldDB" id="A0A6A5ULM4"/>
<keyword evidence="2" id="KW-1133">Transmembrane helix</keyword>
<keyword evidence="4" id="KW-1185">Reference proteome</keyword>
<protein>
    <submittedName>
        <fullName evidence="3">Uncharacterized protein</fullName>
    </submittedName>
</protein>
<organism evidence="3 4">
    <name type="scientific">Byssothecium circinans</name>
    <dbReference type="NCBI Taxonomy" id="147558"/>
    <lineage>
        <taxon>Eukaryota</taxon>
        <taxon>Fungi</taxon>
        <taxon>Dikarya</taxon>
        <taxon>Ascomycota</taxon>
        <taxon>Pezizomycotina</taxon>
        <taxon>Dothideomycetes</taxon>
        <taxon>Pleosporomycetidae</taxon>
        <taxon>Pleosporales</taxon>
        <taxon>Massarineae</taxon>
        <taxon>Massarinaceae</taxon>
        <taxon>Byssothecium</taxon>
    </lineage>
</organism>
<feature type="transmembrane region" description="Helical" evidence="2">
    <location>
        <begin position="133"/>
        <end position="154"/>
    </location>
</feature>
<dbReference type="Proteomes" id="UP000800035">
    <property type="component" value="Unassembled WGS sequence"/>
</dbReference>
<feature type="region of interest" description="Disordered" evidence="1">
    <location>
        <begin position="66"/>
        <end position="88"/>
    </location>
</feature>
<evidence type="ECO:0000313" key="4">
    <source>
        <dbReference type="Proteomes" id="UP000800035"/>
    </source>
</evidence>
<sequence length="211" mass="23447">MDRQLYLAFHASYYMPDARAAQSRNPTGGPRTEISALAHFPFHLSNNLALTKETSRYQIAGAFPRPNIESHHTTNTSSLTRASHPAKPQPSKMMCLYPVHPQTPPNIPTPRSITEDPIFKNPSQFPDFDTPQIVILLATVFSGIAFTIILFGLANMSFKRKNWKPKTHDVEIGSAAAFRDELEVAEAVEPSTARRDTTVPLLGGVRTQVEH</sequence>
<dbReference type="EMBL" id="ML976977">
    <property type="protein sequence ID" value="KAF1963826.1"/>
    <property type="molecule type" value="Genomic_DNA"/>
</dbReference>
<proteinExistence type="predicted"/>
<gene>
    <name evidence="3" type="ORF">CC80DRAFT_498933</name>
</gene>
<accession>A0A6A5ULM4</accession>
<keyword evidence="2" id="KW-0812">Transmembrane</keyword>
<evidence type="ECO:0000256" key="2">
    <source>
        <dbReference type="SAM" id="Phobius"/>
    </source>
</evidence>
<evidence type="ECO:0000256" key="1">
    <source>
        <dbReference type="SAM" id="MobiDB-lite"/>
    </source>
</evidence>
<keyword evidence="2" id="KW-0472">Membrane</keyword>